<keyword evidence="4" id="KW-1185">Reference proteome</keyword>
<protein>
    <recommendedName>
        <fullName evidence="5">Lipoprotein</fullName>
    </recommendedName>
</protein>
<reference evidence="3 4" key="1">
    <citation type="submission" date="2023-05" db="EMBL/GenBank/DDBJ databases">
        <title>Streptomyces fuscus sp. nov., a brown-black pigment producing actinomyces isolated from dry sand of Sea duck farm.</title>
        <authorList>
            <person name="Xie J."/>
            <person name="Shen N."/>
        </authorList>
    </citation>
    <scope>NUCLEOTIDE SEQUENCE [LARGE SCALE GENOMIC DNA]</scope>
    <source>
        <strain evidence="3 4">GXMU-J15</strain>
    </source>
</reference>
<dbReference type="RefSeq" id="WP_141689474.1">
    <property type="nucleotide sequence ID" value="NZ_JASJUS010000005.1"/>
</dbReference>
<feature type="chain" id="PRO_5046037393" description="Lipoprotein" evidence="2">
    <location>
        <begin position="25"/>
        <end position="183"/>
    </location>
</feature>
<dbReference type="PROSITE" id="PS51257">
    <property type="entry name" value="PROKAR_LIPOPROTEIN"/>
    <property type="match status" value="1"/>
</dbReference>
<name>A0ABT7IW74_9ACTN</name>
<evidence type="ECO:0008006" key="5">
    <source>
        <dbReference type="Google" id="ProtNLM"/>
    </source>
</evidence>
<feature type="region of interest" description="Disordered" evidence="1">
    <location>
        <begin position="25"/>
        <end position="55"/>
    </location>
</feature>
<accession>A0ABT7IW74</accession>
<dbReference type="EMBL" id="JASJUS010000005">
    <property type="protein sequence ID" value="MDL2076334.1"/>
    <property type="molecule type" value="Genomic_DNA"/>
</dbReference>
<proteinExistence type="predicted"/>
<evidence type="ECO:0000313" key="3">
    <source>
        <dbReference type="EMBL" id="MDL2076334.1"/>
    </source>
</evidence>
<keyword evidence="2" id="KW-0732">Signal</keyword>
<gene>
    <name evidence="3" type="ORF">QNN03_07760</name>
</gene>
<evidence type="ECO:0000256" key="2">
    <source>
        <dbReference type="SAM" id="SignalP"/>
    </source>
</evidence>
<organism evidence="3 4">
    <name type="scientific">Streptomyces fuscus</name>
    <dbReference type="NCBI Taxonomy" id="3048495"/>
    <lineage>
        <taxon>Bacteria</taxon>
        <taxon>Bacillati</taxon>
        <taxon>Actinomycetota</taxon>
        <taxon>Actinomycetes</taxon>
        <taxon>Kitasatosporales</taxon>
        <taxon>Streptomycetaceae</taxon>
        <taxon>Streptomyces</taxon>
    </lineage>
</organism>
<evidence type="ECO:0000256" key="1">
    <source>
        <dbReference type="SAM" id="MobiDB-lite"/>
    </source>
</evidence>
<evidence type="ECO:0000313" key="4">
    <source>
        <dbReference type="Proteomes" id="UP001241926"/>
    </source>
</evidence>
<sequence>MRRTFMSWAAVTVLSVGAAVSLTACSSDGDKPAPNVAGDQGGQGEEKQPQDPKDVAEAYAKCMRKQGQEVQVDEFGRVSGSATGTGSEGRVAGENLPKVIEKCDKEVPGMKQLREKGNSDALEQGRGLAKCLRENGIPNMADPDPKLGALSVPKDAAGDKWTKAMGICGDKFPGAAFVAEQTQ</sequence>
<comment type="caution">
    <text evidence="3">The sequence shown here is derived from an EMBL/GenBank/DDBJ whole genome shotgun (WGS) entry which is preliminary data.</text>
</comment>
<feature type="compositionally biased region" description="Basic and acidic residues" evidence="1">
    <location>
        <begin position="44"/>
        <end position="55"/>
    </location>
</feature>
<feature type="region of interest" description="Disordered" evidence="1">
    <location>
        <begin position="73"/>
        <end position="97"/>
    </location>
</feature>
<dbReference type="Proteomes" id="UP001241926">
    <property type="component" value="Unassembled WGS sequence"/>
</dbReference>
<feature type="signal peptide" evidence="2">
    <location>
        <begin position="1"/>
        <end position="24"/>
    </location>
</feature>